<reference evidence="2" key="1">
    <citation type="submission" date="2022-04" db="EMBL/GenBank/DDBJ databases">
        <title>Human microbiome associated bacterial genomes.</title>
        <authorList>
            <person name="Sandstrom S."/>
            <person name="Salamzade R."/>
            <person name="Kalan L.R."/>
        </authorList>
    </citation>
    <scope>NUCLEOTIDE SEQUENCE</scope>
    <source>
        <strain evidence="2">P3-SID1762</strain>
    </source>
</reference>
<dbReference type="GO" id="GO:0016491">
    <property type="term" value="F:oxidoreductase activity"/>
    <property type="evidence" value="ECO:0007669"/>
    <property type="project" value="InterPro"/>
</dbReference>
<keyword evidence="5" id="KW-1185">Reference proteome</keyword>
<proteinExistence type="predicted"/>
<feature type="domain" description="ER-bound oxygenase mpaB/mpaB'/Rubber oxygenase catalytic" evidence="1">
    <location>
        <begin position="33"/>
        <end position="262"/>
    </location>
</feature>
<dbReference type="Pfam" id="PF09995">
    <property type="entry name" value="MPAB_Lcp_cat"/>
    <property type="match status" value="1"/>
</dbReference>
<reference evidence="5" key="2">
    <citation type="submission" date="2024-07" db="EMBL/GenBank/DDBJ databases">
        <title>Pseudomonas strain that inhibits Aeromonas fish pathogens.</title>
        <authorList>
            <person name="Wildschutte H."/>
        </authorList>
    </citation>
    <scope>NUCLEOTIDE SEQUENCE [LARGE SCALE GENOMIC DNA]</scope>
    <source>
        <strain evidence="5">n60</strain>
    </source>
</reference>
<evidence type="ECO:0000259" key="1">
    <source>
        <dbReference type="Pfam" id="PF09995"/>
    </source>
</evidence>
<name>A0AAW5QA26_9ACTN</name>
<protein>
    <submittedName>
        <fullName evidence="2">DUF2236 domain-containing protein</fullName>
    </submittedName>
    <submittedName>
        <fullName evidence="3">Oxygenase MpaB family protein</fullName>
    </submittedName>
</protein>
<gene>
    <name evidence="3" type="ORF">AB6N35_02060</name>
    <name evidence="2" type="ORF">M3D93_15100</name>
</gene>
<evidence type="ECO:0000313" key="4">
    <source>
        <dbReference type="Proteomes" id="UP001206890"/>
    </source>
</evidence>
<dbReference type="Proteomes" id="UP001560293">
    <property type="component" value="Unassembled WGS sequence"/>
</dbReference>
<dbReference type="AlphaFoldDB" id="A0AAW5QA26"/>
<dbReference type="EMBL" id="JALXTC010000101">
    <property type="protein sequence ID" value="MCT2119058.1"/>
    <property type="molecule type" value="Genomic_DNA"/>
</dbReference>
<evidence type="ECO:0000313" key="3">
    <source>
        <dbReference type="EMBL" id="MEX6463143.1"/>
    </source>
</evidence>
<dbReference type="PANTHER" id="PTHR36151:SF3">
    <property type="entry name" value="ER-BOUND OXYGENASE MPAB_MPAB'_RUBBER OXYGENASE CATALYTIC DOMAIN-CONTAINING PROTEIN"/>
    <property type="match status" value="1"/>
</dbReference>
<accession>A0AAW5QA26</accession>
<sequence length="288" mass="31265">MSPLVPRGTADSPVCSILDIPGPRWFQSSDPIWRVHGDASTPIGITTGLLMLSADPAYASVMVACGADENPWTMDDYLHDLVEISTFGTVDDAMVTIEHAHRDRSSFNGTTEHGDYYYGSDPALVEWAQAALAWALLAAFQRFSGRPLTPAESDRYVCQWAGLARLQGARAFPTTVRELEQLLRGARGRARDTVAGRRAARRLRETARACRGVSENSVTAHRSCTTVVDAAASLVPSDVRRALDLPHRPMDRSAVFGRIARAHEGLTSPRLTTRAPIAAPSAMRAQTA</sequence>
<dbReference type="PANTHER" id="PTHR36151">
    <property type="entry name" value="BLR2777 PROTEIN"/>
    <property type="match status" value="1"/>
</dbReference>
<dbReference type="Proteomes" id="UP001206890">
    <property type="component" value="Unassembled WGS sequence"/>
</dbReference>
<reference evidence="3" key="3">
    <citation type="submission" date="2024-07" db="EMBL/GenBank/DDBJ databases">
        <authorList>
            <person name="Wildschutte H."/>
        </authorList>
    </citation>
    <scope>NUCLEOTIDE SEQUENCE</scope>
    <source>
        <strain evidence="3">N60</strain>
    </source>
</reference>
<dbReference type="InterPro" id="IPR018713">
    <property type="entry name" value="MPAB/Lcp_cat_dom"/>
</dbReference>
<dbReference type="RefSeq" id="WP_244881710.1">
    <property type="nucleotide sequence ID" value="NZ_JALXPR010000128.1"/>
</dbReference>
<dbReference type="EMBL" id="JBFTEZ010000002">
    <property type="protein sequence ID" value="MEX6463143.1"/>
    <property type="molecule type" value="Genomic_DNA"/>
</dbReference>
<organism evidence="2 4">
    <name type="scientific">Dietzia cinnamea</name>
    <dbReference type="NCBI Taxonomy" id="321318"/>
    <lineage>
        <taxon>Bacteria</taxon>
        <taxon>Bacillati</taxon>
        <taxon>Actinomycetota</taxon>
        <taxon>Actinomycetes</taxon>
        <taxon>Mycobacteriales</taxon>
        <taxon>Dietziaceae</taxon>
        <taxon>Dietzia</taxon>
    </lineage>
</organism>
<evidence type="ECO:0000313" key="5">
    <source>
        <dbReference type="Proteomes" id="UP001560293"/>
    </source>
</evidence>
<comment type="caution">
    <text evidence="2">The sequence shown here is derived from an EMBL/GenBank/DDBJ whole genome shotgun (WGS) entry which is preliminary data.</text>
</comment>
<evidence type="ECO:0000313" key="2">
    <source>
        <dbReference type="EMBL" id="MCT2119058.1"/>
    </source>
</evidence>